<evidence type="ECO:0000259" key="3">
    <source>
        <dbReference type="Pfam" id="PF12706"/>
    </source>
</evidence>
<dbReference type="PANTHER" id="PTHR46018">
    <property type="entry name" value="ZINC PHOSPHODIESTERASE ELAC PROTEIN 1"/>
    <property type="match status" value="1"/>
</dbReference>
<comment type="caution">
    <text evidence="4">The sequence shown here is derived from an EMBL/GenBank/DDBJ whole genome shotgun (WGS) entry which is preliminary data.</text>
</comment>
<dbReference type="Proteomes" id="UP000746535">
    <property type="component" value="Unassembled WGS sequence"/>
</dbReference>
<keyword evidence="2" id="KW-0732">Signal</keyword>
<dbReference type="PANTHER" id="PTHR46018:SF2">
    <property type="entry name" value="ZINC PHOSPHODIESTERASE ELAC PROTEIN 1"/>
    <property type="match status" value="1"/>
</dbReference>
<organism evidence="4 5">
    <name type="scientific">Pseudomonas quercus</name>
    <dbReference type="NCBI Taxonomy" id="2722792"/>
    <lineage>
        <taxon>Bacteria</taxon>
        <taxon>Pseudomonadati</taxon>
        <taxon>Pseudomonadota</taxon>
        <taxon>Gammaproteobacteria</taxon>
        <taxon>Pseudomonadales</taxon>
        <taxon>Pseudomonadaceae</taxon>
        <taxon>Pseudomonas</taxon>
    </lineage>
</organism>
<dbReference type="InterPro" id="IPR044094">
    <property type="entry name" value="AtsA-like_MBL-fold"/>
</dbReference>
<evidence type="ECO:0000313" key="5">
    <source>
        <dbReference type="Proteomes" id="UP000746535"/>
    </source>
</evidence>
<name>A0ABX0YG37_9PSED</name>
<dbReference type="CDD" id="cd07719">
    <property type="entry name" value="arylsulfatase_AtsA-like_MBL-fold"/>
    <property type="match status" value="1"/>
</dbReference>
<proteinExistence type="predicted"/>
<dbReference type="RefSeq" id="WP_168083727.1">
    <property type="nucleotide sequence ID" value="NZ_JAAVJI010000004.1"/>
</dbReference>
<evidence type="ECO:0000256" key="1">
    <source>
        <dbReference type="ARBA" id="ARBA00022801"/>
    </source>
</evidence>
<keyword evidence="5" id="KW-1185">Reference proteome</keyword>
<sequence length="329" mass="35657">MKHRSQVACLITALLAGTVAHADTPANTEALAKEASLVVTLLGTGSPTLDPNRFGYSTLVQANGLNLVFDAGRGNTIRLAQLGIPLGKVNATFITQYRSDHINGLPDLWATGFLPTVQNRRATPFELYGPPGLDNVVEGMEMMFTADLRIRHDENGVKADAEHITAHTFHHAGVVYEHKGVKVTAFEVNHGEFVKPSYGYKVQYNGHTVALSGDTRYDPKVSENAKGADVLVHEVGAVSTHHLTEDWAKPSVAHHTSPEQAGEVFAKAQPKLAVFSHISRPGPQDETNADEALVARALKAWPEGHILLGKDLMRIYVGKDVNVVEWASN</sequence>
<accession>A0ABX0YG37</accession>
<dbReference type="EMBL" id="JAAVJI010000004">
    <property type="protein sequence ID" value="NJP01159.1"/>
    <property type="molecule type" value="Genomic_DNA"/>
</dbReference>
<dbReference type="InterPro" id="IPR036866">
    <property type="entry name" value="RibonucZ/Hydroxyglut_hydro"/>
</dbReference>
<dbReference type="Gene3D" id="3.60.15.10">
    <property type="entry name" value="Ribonuclease Z/Hydroxyacylglutathione hydrolase-like"/>
    <property type="match status" value="1"/>
</dbReference>
<feature type="signal peptide" evidence="2">
    <location>
        <begin position="1"/>
        <end position="22"/>
    </location>
</feature>
<feature type="chain" id="PRO_5046875748" evidence="2">
    <location>
        <begin position="23"/>
        <end position="329"/>
    </location>
</feature>
<gene>
    <name evidence="4" type="ORF">HBH25_09805</name>
</gene>
<protein>
    <submittedName>
        <fullName evidence="4">MBL fold metallo-hydrolase</fullName>
    </submittedName>
</protein>
<dbReference type="InterPro" id="IPR001279">
    <property type="entry name" value="Metallo-B-lactamas"/>
</dbReference>
<dbReference type="Pfam" id="PF12706">
    <property type="entry name" value="Lactamase_B_2"/>
    <property type="match status" value="1"/>
</dbReference>
<evidence type="ECO:0000256" key="2">
    <source>
        <dbReference type="SAM" id="SignalP"/>
    </source>
</evidence>
<keyword evidence="1" id="KW-0378">Hydrolase</keyword>
<dbReference type="SUPFAM" id="SSF56281">
    <property type="entry name" value="Metallo-hydrolase/oxidoreductase"/>
    <property type="match status" value="1"/>
</dbReference>
<feature type="domain" description="Metallo-beta-lactamase" evidence="3">
    <location>
        <begin position="68"/>
        <end position="278"/>
    </location>
</feature>
<evidence type="ECO:0000313" key="4">
    <source>
        <dbReference type="EMBL" id="NJP01159.1"/>
    </source>
</evidence>
<reference evidence="4 5" key="1">
    <citation type="submission" date="2020-03" db="EMBL/GenBank/DDBJ databases">
        <authorList>
            <person name="Wang L."/>
            <person name="He N."/>
            <person name="Li Y."/>
            <person name="Fang Y."/>
            <person name="Zhang F."/>
        </authorList>
    </citation>
    <scope>NUCLEOTIDE SEQUENCE [LARGE SCALE GENOMIC DNA]</scope>
    <source>
        <strain evidence="5">hsmgli-8</strain>
    </source>
</reference>